<dbReference type="Proteomes" id="UP000287651">
    <property type="component" value="Unassembled WGS sequence"/>
</dbReference>
<organism evidence="1 2">
    <name type="scientific">Ensete ventricosum</name>
    <name type="common">Abyssinian banana</name>
    <name type="synonym">Musa ensete</name>
    <dbReference type="NCBI Taxonomy" id="4639"/>
    <lineage>
        <taxon>Eukaryota</taxon>
        <taxon>Viridiplantae</taxon>
        <taxon>Streptophyta</taxon>
        <taxon>Embryophyta</taxon>
        <taxon>Tracheophyta</taxon>
        <taxon>Spermatophyta</taxon>
        <taxon>Magnoliopsida</taxon>
        <taxon>Liliopsida</taxon>
        <taxon>Zingiberales</taxon>
        <taxon>Musaceae</taxon>
        <taxon>Ensete</taxon>
    </lineage>
</organism>
<protein>
    <submittedName>
        <fullName evidence="1">Uncharacterized protein</fullName>
    </submittedName>
</protein>
<accession>A0A426X1V8</accession>
<evidence type="ECO:0000313" key="1">
    <source>
        <dbReference type="EMBL" id="RRT33456.1"/>
    </source>
</evidence>
<dbReference type="EMBL" id="AMZH03028983">
    <property type="protein sequence ID" value="RRT33456.1"/>
    <property type="molecule type" value="Genomic_DNA"/>
</dbReference>
<dbReference type="AlphaFoldDB" id="A0A426X1V8"/>
<feature type="non-terminal residue" evidence="1">
    <location>
        <position position="1"/>
    </location>
</feature>
<gene>
    <name evidence="1" type="ORF">B296_00044143</name>
</gene>
<sequence length="68" mass="7755">KRFGQSQVQASGRSSDDAVGNSLRLRRELAEYIGSLLGWRKGVYREKTETRRKIIEGSRKACRELGRS</sequence>
<evidence type="ECO:0000313" key="2">
    <source>
        <dbReference type="Proteomes" id="UP000287651"/>
    </source>
</evidence>
<name>A0A426X1V8_ENSVE</name>
<proteinExistence type="predicted"/>
<reference evidence="1 2" key="1">
    <citation type="journal article" date="2014" name="Agronomy (Basel)">
        <title>A Draft Genome Sequence for Ensete ventricosum, the Drought-Tolerant Tree Against Hunger.</title>
        <authorList>
            <person name="Harrison J."/>
            <person name="Moore K.A."/>
            <person name="Paszkiewicz K."/>
            <person name="Jones T."/>
            <person name="Grant M."/>
            <person name="Ambacheew D."/>
            <person name="Muzemil S."/>
            <person name="Studholme D.J."/>
        </authorList>
    </citation>
    <scope>NUCLEOTIDE SEQUENCE [LARGE SCALE GENOMIC DNA]</scope>
</reference>
<comment type="caution">
    <text evidence="1">The sequence shown here is derived from an EMBL/GenBank/DDBJ whole genome shotgun (WGS) entry which is preliminary data.</text>
</comment>